<dbReference type="Proteomes" id="UP001596447">
    <property type="component" value="Unassembled WGS sequence"/>
</dbReference>
<evidence type="ECO:0000256" key="2">
    <source>
        <dbReference type="SAM" id="Phobius"/>
    </source>
</evidence>
<comment type="caution">
    <text evidence="3">The sequence shown here is derived from an EMBL/GenBank/DDBJ whole genome shotgun (WGS) entry which is preliminary data.</text>
</comment>
<dbReference type="RefSeq" id="WP_279529088.1">
    <property type="nucleotide sequence ID" value="NZ_CP122312.1"/>
</dbReference>
<feature type="compositionally biased region" description="Acidic residues" evidence="1">
    <location>
        <begin position="191"/>
        <end position="209"/>
    </location>
</feature>
<dbReference type="EMBL" id="JBHTAR010000011">
    <property type="protein sequence ID" value="MFC7199144.1"/>
    <property type="molecule type" value="Genomic_DNA"/>
</dbReference>
<dbReference type="AlphaFoldDB" id="A0ABD5Z1R8"/>
<evidence type="ECO:0000313" key="3">
    <source>
        <dbReference type="EMBL" id="MFC7199144.1"/>
    </source>
</evidence>
<keyword evidence="4" id="KW-1185">Reference proteome</keyword>
<dbReference type="CDD" id="cd00090">
    <property type="entry name" value="HTH_ARSR"/>
    <property type="match status" value="1"/>
</dbReference>
<evidence type="ECO:0000256" key="1">
    <source>
        <dbReference type="SAM" id="MobiDB-lite"/>
    </source>
</evidence>
<organism evidence="3 4">
    <name type="scientific">Halospeciosus flavus</name>
    <dbReference type="NCBI Taxonomy" id="3032283"/>
    <lineage>
        <taxon>Archaea</taxon>
        <taxon>Methanobacteriati</taxon>
        <taxon>Methanobacteriota</taxon>
        <taxon>Stenosarchaea group</taxon>
        <taxon>Halobacteria</taxon>
        <taxon>Halobacteriales</taxon>
        <taxon>Halobacteriaceae</taxon>
        <taxon>Halospeciosus</taxon>
    </lineage>
</organism>
<reference evidence="3 4" key="1">
    <citation type="journal article" date="2019" name="Int. J. Syst. Evol. Microbiol.">
        <title>The Global Catalogue of Microorganisms (GCM) 10K type strain sequencing project: providing services to taxonomists for standard genome sequencing and annotation.</title>
        <authorList>
            <consortium name="The Broad Institute Genomics Platform"/>
            <consortium name="The Broad Institute Genome Sequencing Center for Infectious Disease"/>
            <person name="Wu L."/>
            <person name="Ma J."/>
        </authorList>
    </citation>
    <scope>NUCLEOTIDE SEQUENCE [LARGE SCALE GENOMIC DNA]</scope>
    <source>
        <strain evidence="3 4">XZGYJ-43</strain>
    </source>
</reference>
<keyword evidence="2" id="KW-1133">Transmembrane helix</keyword>
<dbReference type="SUPFAM" id="SSF46785">
    <property type="entry name" value="Winged helix' DNA-binding domain"/>
    <property type="match status" value="1"/>
</dbReference>
<sequence length="233" mass="24245">MSLPPGRDVSLPEREPKVVDLDADDGAAVEALGSSTARHIVDALRGAPATPPELADTTDTTAQNVHYHLSRLEDADVVTAVDTVYSEKGTEMTVYAPAGDPLVLVAGDEDPAELERILSRALGAVAALAGLAVVVEYALPDAQVVPTPGGAAGGPTLVGPPPVGLWVFLAGLSVVVAWAGWVALRHRTGDAEADDTRDEREAEVDAEDETRDRRPDGCDGRDDGPETDDGDDP</sequence>
<gene>
    <name evidence="3" type="ORF">ACFQJ9_06895</name>
</gene>
<dbReference type="Gene3D" id="1.10.10.10">
    <property type="entry name" value="Winged helix-like DNA-binding domain superfamily/Winged helix DNA-binding domain"/>
    <property type="match status" value="1"/>
</dbReference>
<feature type="compositionally biased region" description="Basic and acidic residues" evidence="1">
    <location>
        <begin position="210"/>
        <end position="224"/>
    </location>
</feature>
<keyword evidence="2" id="KW-0812">Transmembrane</keyword>
<protein>
    <submittedName>
        <fullName evidence="3">ArsR/SmtB family transcription factor</fullName>
    </submittedName>
</protein>
<dbReference type="Pfam" id="PF12840">
    <property type="entry name" value="HTH_20"/>
    <property type="match status" value="1"/>
</dbReference>
<accession>A0ABD5Z1R8</accession>
<feature type="transmembrane region" description="Helical" evidence="2">
    <location>
        <begin position="121"/>
        <end position="139"/>
    </location>
</feature>
<dbReference type="InterPro" id="IPR036390">
    <property type="entry name" value="WH_DNA-bd_sf"/>
</dbReference>
<proteinExistence type="predicted"/>
<dbReference type="InterPro" id="IPR036388">
    <property type="entry name" value="WH-like_DNA-bd_sf"/>
</dbReference>
<dbReference type="InterPro" id="IPR011991">
    <property type="entry name" value="ArsR-like_HTH"/>
</dbReference>
<name>A0ABD5Z1R8_9EURY</name>
<keyword evidence="2" id="KW-0472">Membrane</keyword>
<feature type="region of interest" description="Disordered" evidence="1">
    <location>
        <begin position="189"/>
        <end position="233"/>
    </location>
</feature>
<evidence type="ECO:0000313" key="4">
    <source>
        <dbReference type="Proteomes" id="UP001596447"/>
    </source>
</evidence>
<feature type="transmembrane region" description="Helical" evidence="2">
    <location>
        <begin position="163"/>
        <end position="184"/>
    </location>
</feature>